<evidence type="ECO:0000256" key="9">
    <source>
        <dbReference type="SAM" id="SignalP"/>
    </source>
</evidence>
<feature type="chain" id="PRO_5047356491" description="Mannosyltransferase" evidence="9">
    <location>
        <begin position="16"/>
        <end position="599"/>
    </location>
</feature>
<evidence type="ECO:0000256" key="3">
    <source>
        <dbReference type="ARBA" id="ARBA00022679"/>
    </source>
</evidence>
<evidence type="ECO:0000256" key="8">
    <source>
        <dbReference type="RuleBase" id="RU363075"/>
    </source>
</evidence>
<proteinExistence type="inferred from homology"/>
<keyword evidence="9" id="KW-0732">Signal</keyword>
<evidence type="ECO:0000256" key="2">
    <source>
        <dbReference type="ARBA" id="ARBA00022676"/>
    </source>
</evidence>
<dbReference type="PANTHER" id="PTHR22760:SF4">
    <property type="entry name" value="GPI MANNOSYLTRANSFERASE 3"/>
    <property type="match status" value="1"/>
</dbReference>
<dbReference type="Proteomes" id="UP001189429">
    <property type="component" value="Unassembled WGS sequence"/>
</dbReference>
<comment type="caution">
    <text evidence="10">The sequence shown here is derived from an EMBL/GenBank/DDBJ whole genome shotgun (WGS) entry which is preliminary data.</text>
</comment>
<feature type="transmembrane region" description="Helical" evidence="8">
    <location>
        <begin position="205"/>
        <end position="232"/>
    </location>
</feature>
<keyword evidence="6 8" id="KW-1133">Transmembrane helix</keyword>
<keyword evidence="3" id="KW-0808">Transferase</keyword>
<feature type="transmembrane region" description="Helical" evidence="8">
    <location>
        <begin position="163"/>
        <end position="184"/>
    </location>
</feature>
<protein>
    <recommendedName>
        <fullName evidence="8">Mannosyltransferase</fullName>
        <ecNumber evidence="8">2.4.1.-</ecNumber>
    </recommendedName>
</protein>
<sequence>MRLPLLLVVLRLVGALVLRTSFGPDEQWQSLEVAHRWAFGYGHLTWEWERCVALRGVLHPALFAAFYTALRAFGADAAWLVAYGPRMLQGLAAAAADLAVYRTAEEAFGAEVALWSLAAQLGSWFLFYCMPRTFSNSLEAVLMALALQSWLRRGAPARRTALLLGSLCVALRPTAGLFWLALALHEVTAILTWPGPPLSARVGRAWSALVAPGLLISVMVLTASSLMDFVWYESFTFVPWNHFRFNLLRDQAIFYGSHPWHWYLTEGLAVTLGTFLPFVLAGAWFAARGLGKCRALRGPVAAASAAIAALSLASHKEYRFLLPYLPLASLLAGTGLARAVQRLSARPRLRWAVLALVFLPQALAMAFFARVHQRGADAVLGHLRARAPGPRGAFFLTACHATPLHSYLHRDVPLGYLDCSPGQGSPRDRLFRSPLPVLRDLFPRALHPEAPPGAAAGVADGGAGSPADPCLAARYDLPALELPEVFVVWGGLLVEEPSVAVWLANNSFSLEFYASDGYFSEGPYGMDTNPHFLVYRLSGTPQKPHHPPSSMSVLPLLAPSRNRLRVPSRVHRQLHLHLLRHDQALESGVPPPDDDQPPL</sequence>
<evidence type="ECO:0000256" key="7">
    <source>
        <dbReference type="ARBA" id="ARBA00023136"/>
    </source>
</evidence>
<keyword evidence="7 8" id="KW-0472">Membrane</keyword>
<accession>A0ABN9V2G9</accession>
<feature type="signal peptide" evidence="9">
    <location>
        <begin position="1"/>
        <end position="15"/>
    </location>
</feature>
<feature type="transmembrane region" description="Helical" evidence="8">
    <location>
        <begin position="351"/>
        <end position="369"/>
    </location>
</feature>
<feature type="transmembrane region" description="Helical" evidence="8">
    <location>
        <begin position="321"/>
        <end position="339"/>
    </location>
</feature>
<dbReference type="EC" id="2.4.1.-" evidence="8"/>
<evidence type="ECO:0000313" key="10">
    <source>
        <dbReference type="EMBL" id="CAK0866798.1"/>
    </source>
</evidence>
<dbReference type="Pfam" id="PF03901">
    <property type="entry name" value="Glyco_transf_22"/>
    <property type="match status" value="1"/>
</dbReference>
<comment type="similarity">
    <text evidence="8">Belongs to the glycosyltransferase 22 family.</text>
</comment>
<evidence type="ECO:0000256" key="1">
    <source>
        <dbReference type="ARBA" id="ARBA00004477"/>
    </source>
</evidence>
<evidence type="ECO:0000256" key="4">
    <source>
        <dbReference type="ARBA" id="ARBA00022692"/>
    </source>
</evidence>
<keyword evidence="4 8" id="KW-0812">Transmembrane</keyword>
<comment type="subcellular location">
    <subcellularLocation>
        <location evidence="1 8">Endoplasmic reticulum membrane</location>
        <topology evidence="1 8">Multi-pass membrane protein</topology>
    </subcellularLocation>
</comment>
<dbReference type="EMBL" id="CAUYUJ010016575">
    <property type="protein sequence ID" value="CAK0866798.1"/>
    <property type="molecule type" value="Genomic_DNA"/>
</dbReference>
<dbReference type="InterPro" id="IPR005599">
    <property type="entry name" value="GPI_mannosylTrfase"/>
</dbReference>
<gene>
    <name evidence="10" type="ORF">PCOR1329_LOCUS53897</name>
</gene>
<name>A0ABN9V2G9_9DINO</name>
<evidence type="ECO:0000256" key="5">
    <source>
        <dbReference type="ARBA" id="ARBA00022824"/>
    </source>
</evidence>
<reference evidence="10" key="1">
    <citation type="submission" date="2023-10" db="EMBL/GenBank/DDBJ databases">
        <authorList>
            <person name="Chen Y."/>
            <person name="Shah S."/>
            <person name="Dougan E. K."/>
            <person name="Thang M."/>
            <person name="Chan C."/>
        </authorList>
    </citation>
    <scope>NUCLEOTIDE SEQUENCE [LARGE SCALE GENOMIC DNA]</scope>
</reference>
<keyword evidence="11" id="KW-1185">Reference proteome</keyword>
<keyword evidence="5 8" id="KW-0256">Endoplasmic reticulum</keyword>
<feature type="transmembrane region" description="Helical" evidence="8">
    <location>
        <begin position="267"/>
        <end position="286"/>
    </location>
</feature>
<evidence type="ECO:0000313" key="11">
    <source>
        <dbReference type="Proteomes" id="UP001189429"/>
    </source>
</evidence>
<keyword evidence="2 8" id="KW-0328">Glycosyltransferase</keyword>
<feature type="transmembrane region" description="Helical" evidence="8">
    <location>
        <begin position="298"/>
        <end position="315"/>
    </location>
</feature>
<evidence type="ECO:0000256" key="6">
    <source>
        <dbReference type="ARBA" id="ARBA00022989"/>
    </source>
</evidence>
<organism evidence="10 11">
    <name type="scientific">Prorocentrum cordatum</name>
    <dbReference type="NCBI Taxonomy" id="2364126"/>
    <lineage>
        <taxon>Eukaryota</taxon>
        <taxon>Sar</taxon>
        <taxon>Alveolata</taxon>
        <taxon>Dinophyceae</taxon>
        <taxon>Prorocentrales</taxon>
        <taxon>Prorocentraceae</taxon>
        <taxon>Prorocentrum</taxon>
    </lineage>
</organism>
<dbReference type="PANTHER" id="PTHR22760">
    <property type="entry name" value="GLYCOSYLTRANSFERASE"/>
    <property type="match status" value="1"/>
</dbReference>